<dbReference type="CDD" id="cd14361">
    <property type="entry name" value="UBA_HYPK"/>
    <property type="match status" value="1"/>
</dbReference>
<sequence length="138" mass="14592">MAPKKGKKSEPAAAAAQPPAAAGGPEEEAEDVEETAGGSKEQQREGGDVAKLTDYVEQREIDSARATQAVASILEGSQTAAEREAEIARERELAAVQVDAADVALIVQELELESSMAERKLREHNGDVVECLHALVSE</sequence>
<evidence type="ECO:0000313" key="3">
    <source>
        <dbReference type="EnsemblProtists" id="EOD14273"/>
    </source>
</evidence>
<feature type="compositionally biased region" description="Acidic residues" evidence="1">
    <location>
        <begin position="25"/>
        <end position="34"/>
    </location>
</feature>
<dbReference type="Proteomes" id="UP000013827">
    <property type="component" value="Unassembled WGS sequence"/>
</dbReference>
<dbReference type="HOGENOM" id="CLU_128817_2_1_1"/>
<keyword evidence="4" id="KW-1185">Reference proteome</keyword>
<dbReference type="EnsemblProtists" id="EOD14273">
    <property type="protein sequence ID" value="EOD14273"/>
    <property type="gene ID" value="EMIHUDRAFT_76408"/>
</dbReference>
<feature type="region of interest" description="Disordered" evidence="1">
    <location>
        <begin position="1"/>
        <end position="52"/>
    </location>
</feature>
<accession>A0A0D3ISN8</accession>
<dbReference type="STRING" id="2903.R1BVS2"/>
<dbReference type="PANTHER" id="PTHR31184:SF2">
    <property type="entry name" value="HUNTINGTIN-INTERACTING PROTEIN K"/>
    <property type="match status" value="1"/>
</dbReference>
<dbReference type="AlphaFoldDB" id="A0A0D3ISN8"/>
<dbReference type="RefSeq" id="XP_005766702.1">
    <property type="nucleotide sequence ID" value="XM_005766645.1"/>
</dbReference>
<reference evidence="4" key="1">
    <citation type="journal article" date="2013" name="Nature">
        <title>Pan genome of the phytoplankton Emiliania underpins its global distribution.</title>
        <authorList>
            <person name="Read B.A."/>
            <person name="Kegel J."/>
            <person name="Klute M.J."/>
            <person name="Kuo A."/>
            <person name="Lefebvre S.C."/>
            <person name="Maumus F."/>
            <person name="Mayer C."/>
            <person name="Miller J."/>
            <person name="Monier A."/>
            <person name="Salamov A."/>
            <person name="Young J."/>
            <person name="Aguilar M."/>
            <person name="Claverie J.M."/>
            <person name="Frickenhaus S."/>
            <person name="Gonzalez K."/>
            <person name="Herman E.K."/>
            <person name="Lin Y.C."/>
            <person name="Napier J."/>
            <person name="Ogata H."/>
            <person name="Sarno A.F."/>
            <person name="Shmutz J."/>
            <person name="Schroeder D."/>
            <person name="de Vargas C."/>
            <person name="Verret F."/>
            <person name="von Dassow P."/>
            <person name="Valentin K."/>
            <person name="Van de Peer Y."/>
            <person name="Wheeler G."/>
            <person name="Dacks J.B."/>
            <person name="Delwiche C.F."/>
            <person name="Dyhrman S.T."/>
            <person name="Glockner G."/>
            <person name="John U."/>
            <person name="Richards T."/>
            <person name="Worden A.Z."/>
            <person name="Zhang X."/>
            <person name="Grigoriev I.V."/>
            <person name="Allen A.E."/>
            <person name="Bidle K."/>
            <person name="Borodovsky M."/>
            <person name="Bowler C."/>
            <person name="Brownlee C."/>
            <person name="Cock J.M."/>
            <person name="Elias M."/>
            <person name="Gladyshev V.N."/>
            <person name="Groth M."/>
            <person name="Guda C."/>
            <person name="Hadaegh A."/>
            <person name="Iglesias-Rodriguez M.D."/>
            <person name="Jenkins J."/>
            <person name="Jones B.M."/>
            <person name="Lawson T."/>
            <person name="Leese F."/>
            <person name="Lindquist E."/>
            <person name="Lobanov A."/>
            <person name="Lomsadze A."/>
            <person name="Malik S.B."/>
            <person name="Marsh M.E."/>
            <person name="Mackinder L."/>
            <person name="Mock T."/>
            <person name="Mueller-Roeber B."/>
            <person name="Pagarete A."/>
            <person name="Parker M."/>
            <person name="Probert I."/>
            <person name="Quesneville H."/>
            <person name="Raines C."/>
            <person name="Rensing S.A."/>
            <person name="Riano-Pachon D.M."/>
            <person name="Richier S."/>
            <person name="Rokitta S."/>
            <person name="Shiraiwa Y."/>
            <person name="Soanes D.M."/>
            <person name="van der Giezen M."/>
            <person name="Wahlund T.M."/>
            <person name="Williams B."/>
            <person name="Wilson W."/>
            <person name="Wolfe G."/>
            <person name="Wurch L.L."/>
        </authorList>
    </citation>
    <scope>NUCLEOTIDE SEQUENCE</scope>
</reference>
<dbReference type="InterPro" id="IPR038922">
    <property type="entry name" value="HYPK_UBA"/>
</dbReference>
<evidence type="ECO:0000259" key="2">
    <source>
        <dbReference type="Pfam" id="PF19026"/>
    </source>
</evidence>
<reference evidence="3" key="2">
    <citation type="submission" date="2024-10" db="UniProtKB">
        <authorList>
            <consortium name="EnsemblProtists"/>
        </authorList>
    </citation>
    <scope>IDENTIFICATION</scope>
</reference>
<evidence type="ECO:0000313" key="4">
    <source>
        <dbReference type="Proteomes" id="UP000013827"/>
    </source>
</evidence>
<feature type="domain" description="Nascent polypeptide-associated complex subunit alpha-like UBA" evidence="2">
    <location>
        <begin position="96"/>
        <end position="136"/>
    </location>
</feature>
<organism evidence="3 4">
    <name type="scientific">Emiliania huxleyi (strain CCMP1516)</name>
    <dbReference type="NCBI Taxonomy" id="280463"/>
    <lineage>
        <taxon>Eukaryota</taxon>
        <taxon>Haptista</taxon>
        <taxon>Haptophyta</taxon>
        <taxon>Prymnesiophyceae</taxon>
        <taxon>Isochrysidales</taxon>
        <taxon>Noelaerhabdaceae</taxon>
        <taxon>Emiliania</taxon>
    </lineage>
</organism>
<dbReference type="GeneID" id="17260425"/>
<dbReference type="Pfam" id="PF19026">
    <property type="entry name" value="UBA_HYPK"/>
    <property type="match status" value="1"/>
</dbReference>
<dbReference type="KEGG" id="ehx:EMIHUDRAFT_76408"/>
<name>A0A0D3ISN8_EMIH1</name>
<dbReference type="PANTHER" id="PTHR31184">
    <property type="entry name" value="HUNTINGTIN-INTERACTING PROTEIN K FAMILY MEMBER"/>
    <property type="match status" value="1"/>
</dbReference>
<dbReference type="InterPro" id="IPR052617">
    <property type="entry name" value="Huntingtin-int_K"/>
</dbReference>
<dbReference type="InterPro" id="IPR044034">
    <property type="entry name" value="NAC-like_UBA"/>
</dbReference>
<dbReference type="eggNOG" id="KOG3450">
    <property type="taxonomic scope" value="Eukaryota"/>
</dbReference>
<protein>
    <recommendedName>
        <fullName evidence="2">Nascent polypeptide-associated complex subunit alpha-like UBA domain-containing protein</fullName>
    </recommendedName>
</protein>
<dbReference type="GO" id="GO:0050821">
    <property type="term" value="P:protein stabilization"/>
    <property type="evidence" value="ECO:0007669"/>
    <property type="project" value="TreeGrafter"/>
</dbReference>
<feature type="compositionally biased region" description="Low complexity" evidence="1">
    <location>
        <begin position="11"/>
        <end position="24"/>
    </location>
</feature>
<evidence type="ECO:0000256" key="1">
    <source>
        <dbReference type="SAM" id="MobiDB-lite"/>
    </source>
</evidence>
<proteinExistence type="predicted"/>